<sequence length="121" mass="14031">MNNTINTYKHIIKQLLQDYEDFGNAESHIDLIFDDERMRYMAVWVGWRQYKRLHQCAIHIDIVGDSIMIQCNDTEESIINRLVEMGVSPDKISLGFIHPHHQQCQETMTEPVADVVSVGNS</sequence>
<name>A0A7C3ZFF2_9CYAN</name>
<organism evidence="1">
    <name type="scientific">Planktothricoides sp. SpSt-374</name>
    <dbReference type="NCBI Taxonomy" id="2282167"/>
    <lineage>
        <taxon>Bacteria</taxon>
        <taxon>Bacillati</taxon>
        <taxon>Cyanobacteriota</taxon>
        <taxon>Cyanophyceae</taxon>
        <taxon>Oscillatoriophycideae</taxon>
        <taxon>Oscillatoriales</taxon>
        <taxon>Oscillatoriaceae</taxon>
        <taxon>Planktothricoides</taxon>
    </lineage>
</organism>
<dbReference type="Gene3D" id="3.30.310.110">
    <property type="entry name" value="XisI-like"/>
    <property type="match status" value="1"/>
</dbReference>
<protein>
    <submittedName>
        <fullName evidence="1">XisI protein</fullName>
    </submittedName>
</protein>
<dbReference type="SUPFAM" id="SSF143847">
    <property type="entry name" value="XisI-like"/>
    <property type="match status" value="1"/>
</dbReference>
<dbReference type="Pfam" id="PF08869">
    <property type="entry name" value="XisI"/>
    <property type="match status" value="1"/>
</dbReference>
<dbReference type="AlphaFoldDB" id="A0A7C3ZFF2"/>
<dbReference type="InterPro" id="IPR035943">
    <property type="entry name" value="XisI-like_sf"/>
</dbReference>
<gene>
    <name evidence="1" type="ORF">ENR15_03690</name>
</gene>
<reference evidence="1" key="1">
    <citation type="journal article" date="2020" name="mSystems">
        <title>Genome- and Community-Level Interaction Insights into Carbon Utilization and Element Cycling Functions of Hydrothermarchaeota in Hydrothermal Sediment.</title>
        <authorList>
            <person name="Zhou Z."/>
            <person name="Liu Y."/>
            <person name="Xu W."/>
            <person name="Pan J."/>
            <person name="Luo Z.H."/>
            <person name="Li M."/>
        </authorList>
    </citation>
    <scope>NUCLEOTIDE SEQUENCE [LARGE SCALE GENOMIC DNA]</scope>
    <source>
        <strain evidence="1">SpSt-374</strain>
    </source>
</reference>
<evidence type="ECO:0000313" key="1">
    <source>
        <dbReference type="EMBL" id="HGF99779.1"/>
    </source>
</evidence>
<dbReference type="EMBL" id="DSPX01000039">
    <property type="protein sequence ID" value="HGF99779.1"/>
    <property type="molecule type" value="Genomic_DNA"/>
</dbReference>
<dbReference type="CDD" id="cd16382">
    <property type="entry name" value="XisI-like"/>
    <property type="match status" value="1"/>
</dbReference>
<comment type="caution">
    <text evidence="1">The sequence shown here is derived from an EMBL/GenBank/DDBJ whole genome shotgun (WGS) entry which is preliminary data.</text>
</comment>
<accession>A0A7C3ZFF2</accession>
<dbReference type="InterPro" id="IPR014968">
    <property type="entry name" value="XisI"/>
</dbReference>
<proteinExistence type="predicted"/>